<dbReference type="InterPro" id="IPR010559">
    <property type="entry name" value="Sig_transdc_His_kin_internal"/>
</dbReference>
<protein>
    <submittedName>
        <fullName evidence="15">Integral membrane sensor signal transduction histidine kinase</fullName>
    </submittedName>
</protein>
<evidence type="ECO:0000256" key="7">
    <source>
        <dbReference type="ARBA" id="ARBA00022777"/>
    </source>
</evidence>
<dbReference type="Gene3D" id="6.10.340.10">
    <property type="match status" value="1"/>
</dbReference>
<keyword evidence="11 13" id="KW-0472">Membrane</keyword>
<dbReference type="STRING" id="1209989.TepRe1_1842"/>
<dbReference type="InterPro" id="IPR036890">
    <property type="entry name" value="HATPase_C_sf"/>
</dbReference>
<dbReference type="Proteomes" id="UP000010802">
    <property type="component" value="Chromosome"/>
</dbReference>
<evidence type="ECO:0000256" key="2">
    <source>
        <dbReference type="ARBA" id="ARBA00022475"/>
    </source>
</evidence>
<evidence type="ECO:0000256" key="5">
    <source>
        <dbReference type="ARBA" id="ARBA00022692"/>
    </source>
</evidence>
<accession>F4LXP4</accession>
<dbReference type="SMART" id="SM00304">
    <property type="entry name" value="HAMP"/>
    <property type="match status" value="1"/>
</dbReference>
<dbReference type="Pfam" id="PF00672">
    <property type="entry name" value="HAMP"/>
    <property type="match status" value="1"/>
</dbReference>
<evidence type="ECO:0000256" key="1">
    <source>
        <dbReference type="ARBA" id="ARBA00004651"/>
    </source>
</evidence>
<keyword evidence="8" id="KW-0067">ATP-binding</keyword>
<feature type="domain" description="HAMP" evidence="14">
    <location>
        <begin position="206"/>
        <end position="259"/>
    </location>
</feature>
<keyword evidence="7 15" id="KW-0418">Kinase</keyword>
<dbReference type="eggNOG" id="COG2972">
    <property type="taxonomic scope" value="Bacteria"/>
</dbReference>
<dbReference type="RefSeq" id="WP_013778895.1">
    <property type="nucleotide sequence ID" value="NC_015519.1"/>
</dbReference>
<accession>L0S4Q6</accession>
<dbReference type="PROSITE" id="PS50885">
    <property type="entry name" value="HAMP"/>
    <property type="match status" value="1"/>
</dbReference>
<feature type="transmembrane region" description="Helical" evidence="13">
    <location>
        <begin position="16"/>
        <end position="35"/>
    </location>
</feature>
<evidence type="ECO:0000256" key="8">
    <source>
        <dbReference type="ARBA" id="ARBA00022840"/>
    </source>
</evidence>
<keyword evidence="9 13" id="KW-1133">Transmembrane helix</keyword>
<keyword evidence="6" id="KW-0547">Nucleotide-binding</keyword>
<evidence type="ECO:0000256" key="13">
    <source>
        <dbReference type="SAM" id="Phobius"/>
    </source>
</evidence>
<evidence type="ECO:0000256" key="6">
    <source>
        <dbReference type="ARBA" id="ARBA00022741"/>
    </source>
</evidence>
<dbReference type="InterPro" id="IPR050640">
    <property type="entry name" value="Bact_2-comp_sensor_kinase"/>
</dbReference>
<dbReference type="SUPFAM" id="SSF55874">
    <property type="entry name" value="ATPase domain of HSP90 chaperone/DNA topoisomerase II/histidine kinase"/>
    <property type="match status" value="1"/>
</dbReference>
<dbReference type="GO" id="GO:0005524">
    <property type="term" value="F:ATP binding"/>
    <property type="evidence" value="ECO:0007669"/>
    <property type="project" value="UniProtKB-KW"/>
</dbReference>
<keyword evidence="10" id="KW-0902">Two-component regulatory system</keyword>
<dbReference type="KEGG" id="tae:TepiRe1_1984"/>
<comment type="subcellular location">
    <subcellularLocation>
        <location evidence="1">Cell membrane</location>
        <topology evidence="1">Multi-pass membrane protein</topology>
    </subcellularLocation>
</comment>
<dbReference type="HOGENOM" id="CLU_020473_5_1_9"/>
<keyword evidence="12" id="KW-0175">Coiled coil</keyword>
<name>F4LXP4_TEPAE</name>
<dbReference type="PANTHER" id="PTHR34220:SF11">
    <property type="entry name" value="SENSOR PROTEIN KINASE HPTS"/>
    <property type="match status" value="1"/>
</dbReference>
<evidence type="ECO:0000256" key="3">
    <source>
        <dbReference type="ARBA" id="ARBA00022553"/>
    </source>
</evidence>
<feature type="coiled-coil region" evidence="12">
    <location>
        <begin position="262"/>
        <end position="291"/>
    </location>
</feature>
<proteinExistence type="predicted"/>
<dbReference type="Pfam" id="PF06580">
    <property type="entry name" value="His_kinase"/>
    <property type="match status" value="1"/>
</dbReference>
<dbReference type="SUPFAM" id="SSF158472">
    <property type="entry name" value="HAMP domain-like"/>
    <property type="match status" value="1"/>
</dbReference>
<evidence type="ECO:0000256" key="12">
    <source>
        <dbReference type="SAM" id="Coils"/>
    </source>
</evidence>
<evidence type="ECO:0000256" key="4">
    <source>
        <dbReference type="ARBA" id="ARBA00022679"/>
    </source>
</evidence>
<keyword evidence="2" id="KW-1003">Cell membrane</keyword>
<keyword evidence="16" id="KW-1185">Reference proteome</keyword>
<dbReference type="KEGG" id="tep:TepRe1_1842"/>
<dbReference type="GO" id="GO:0005886">
    <property type="term" value="C:plasma membrane"/>
    <property type="evidence" value="ECO:0007669"/>
    <property type="project" value="UniProtKB-SubCell"/>
</dbReference>
<evidence type="ECO:0000313" key="15">
    <source>
        <dbReference type="EMBL" id="CCP26807.1"/>
    </source>
</evidence>
<gene>
    <name evidence="15" type="ordered locus">TEPIRE1_1984</name>
</gene>
<feature type="transmembrane region" description="Helical" evidence="13">
    <location>
        <begin position="184"/>
        <end position="206"/>
    </location>
</feature>
<dbReference type="PATRIC" id="fig|1209989.3.peg.2291"/>
<dbReference type="Gene3D" id="3.30.565.10">
    <property type="entry name" value="Histidine kinase-like ATPase, C-terminal domain"/>
    <property type="match status" value="1"/>
</dbReference>
<dbReference type="AlphaFoldDB" id="F4LXP4"/>
<evidence type="ECO:0000256" key="11">
    <source>
        <dbReference type="ARBA" id="ARBA00023136"/>
    </source>
</evidence>
<dbReference type="InterPro" id="IPR003594">
    <property type="entry name" value="HATPase_dom"/>
</dbReference>
<sequence length="501" mass="57169">MMKELLNFTGIRKKLIVYYLVVTLLMGMTSIYSYYTARSVTAKFNDIFVGYVYLNNLYADVSSLEINVEKYLSNKSSEALLDYYMLNNKLQTQADELIGNLSYDSNSLMIKDIGNMIKALLKETDAAINAKRGRMSSEYLARFTESHKIAGFIKLYINELLYNKLQEGSKEYYSIKGKMAVVSYVNLIIIISSIIFSIVLAMYFTYKITRPIVELSVSAGKISQGNFDVEPIKIETNDELSILAKAFNEMTVSIKCYIDTLKHQAEVEARLKEQEMQNLRMKSILKDAELKSLQSQINPHFLFNTLNAASQLAIMEGADRSSTFIEKVANLFRYNLRGLDKPVTLKEEIENAKTYMYILKTRFGDKVEFLVDVDEKALDIEMPCTIIQPLLENAFIHGIENLERIGTIELKVMMNTEFIAVEVRDDGLGMDEQTIKTILSVSEHNSTFDDRLGGIGLQNVIRRMMLFYNKYNAEDVIEVISKKDYGTKVMLKVPIAKGVYT</sequence>
<keyword evidence="3" id="KW-0597">Phosphoprotein</keyword>
<evidence type="ECO:0000256" key="10">
    <source>
        <dbReference type="ARBA" id="ARBA00023012"/>
    </source>
</evidence>
<dbReference type="OrthoDB" id="9809348at2"/>
<dbReference type="CDD" id="cd06225">
    <property type="entry name" value="HAMP"/>
    <property type="match status" value="1"/>
</dbReference>
<dbReference type="InterPro" id="IPR003660">
    <property type="entry name" value="HAMP_dom"/>
</dbReference>
<organism evidence="15 16">
    <name type="scientific">Tepidanaerobacter acetatoxydans (strain DSM 21804 / JCM 16047 / Re1)</name>
    <dbReference type="NCBI Taxonomy" id="1209989"/>
    <lineage>
        <taxon>Bacteria</taxon>
        <taxon>Bacillati</taxon>
        <taxon>Bacillota</taxon>
        <taxon>Clostridia</taxon>
        <taxon>Thermosediminibacterales</taxon>
        <taxon>Tepidanaerobacteraceae</taxon>
        <taxon>Tepidanaerobacter</taxon>
    </lineage>
</organism>
<dbReference type="Pfam" id="PF02518">
    <property type="entry name" value="HATPase_c"/>
    <property type="match status" value="1"/>
</dbReference>
<evidence type="ECO:0000313" key="16">
    <source>
        <dbReference type="Proteomes" id="UP000010802"/>
    </source>
</evidence>
<keyword evidence="5 13" id="KW-0812">Transmembrane</keyword>
<evidence type="ECO:0000256" key="9">
    <source>
        <dbReference type="ARBA" id="ARBA00022989"/>
    </source>
</evidence>
<keyword evidence="4" id="KW-0808">Transferase</keyword>
<reference evidence="16" key="1">
    <citation type="journal article" date="2013" name="Genome Announc.">
        <title>First genome sequence of a syntrophic acetate-oxidizing bacterium, Tepidanaerobacter acetatoxydans strain Re1.</title>
        <authorList>
            <person name="Manzoor S."/>
            <person name="Bongcam-Rudloff E."/>
            <person name="Schnurer A."/>
            <person name="Muller B."/>
        </authorList>
    </citation>
    <scope>NUCLEOTIDE SEQUENCE [LARGE SCALE GENOMIC DNA]</scope>
    <source>
        <strain evidence="16">Re1</strain>
    </source>
</reference>
<dbReference type="PANTHER" id="PTHR34220">
    <property type="entry name" value="SENSOR HISTIDINE KINASE YPDA"/>
    <property type="match status" value="1"/>
</dbReference>
<dbReference type="EMBL" id="HF563609">
    <property type="protein sequence ID" value="CCP26807.1"/>
    <property type="molecule type" value="Genomic_DNA"/>
</dbReference>
<evidence type="ECO:0000259" key="14">
    <source>
        <dbReference type="PROSITE" id="PS50885"/>
    </source>
</evidence>
<dbReference type="GO" id="GO:0000155">
    <property type="term" value="F:phosphorelay sensor kinase activity"/>
    <property type="evidence" value="ECO:0007669"/>
    <property type="project" value="InterPro"/>
</dbReference>